<comment type="similarity">
    <text evidence="3 15">Belongs to the anaerobic coproporphyrinogen-III oxidase family.</text>
</comment>
<comment type="function">
    <text evidence="13">Involved in the heme biosynthesis. Catalyzes the anaerobic oxidative decarboxylation of propionate groups of rings A and B of coproporphyrinogen III to yield the vinyl groups in protoporphyrinogen IX.</text>
</comment>
<evidence type="ECO:0000256" key="11">
    <source>
        <dbReference type="ARBA" id="ARBA00023014"/>
    </source>
</evidence>
<evidence type="ECO:0000313" key="20">
    <source>
        <dbReference type="Proteomes" id="UP001147830"/>
    </source>
</evidence>
<evidence type="ECO:0000256" key="2">
    <source>
        <dbReference type="ARBA" id="ARBA00004785"/>
    </source>
</evidence>
<evidence type="ECO:0000256" key="8">
    <source>
        <dbReference type="ARBA" id="ARBA00022723"/>
    </source>
</evidence>
<feature type="binding site" evidence="16">
    <location>
        <position position="113"/>
    </location>
    <ligand>
        <name>S-adenosyl-L-methionine</name>
        <dbReference type="ChEBI" id="CHEBI:59789"/>
        <label>1</label>
    </ligand>
</feature>
<feature type="binding site" evidence="17">
    <location>
        <position position="66"/>
    </location>
    <ligand>
        <name>[4Fe-4S] cluster</name>
        <dbReference type="ChEBI" id="CHEBI:49883"/>
        <note>4Fe-4S-S-AdoMet</note>
    </ligand>
</feature>
<keyword evidence="20" id="KW-1185">Reference proteome</keyword>
<evidence type="ECO:0000256" key="10">
    <source>
        <dbReference type="ARBA" id="ARBA00023004"/>
    </source>
</evidence>
<evidence type="ECO:0000256" key="12">
    <source>
        <dbReference type="ARBA" id="ARBA00023244"/>
    </source>
</evidence>
<evidence type="ECO:0000256" key="1">
    <source>
        <dbReference type="ARBA" id="ARBA00004496"/>
    </source>
</evidence>
<gene>
    <name evidence="19" type="primary">hemN</name>
    <name evidence="19" type="ORF">NYR02_02775</name>
</gene>
<reference evidence="19" key="1">
    <citation type="journal article" date="2022" name="Front. Microbiol.">
        <title>Genome-based taxonomic rearrangement of Oceanobacter-related bacteria including the description of Thalassolituus hydrocarbonoclasticus sp. nov. and Thalassolituus pacificus sp. nov. and emended description of the genus Thalassolituus.</title>
        <authorList>
            <person name="Dong C."/>
            <person name="Wei L."/>
            <person name="Wang J."/>
            <person name="Lai Q."/>
            <person name="Huang Z."/>
            <person name="Shao Z."/>
        </authorList>
    </citation>
    <scope>NUCLEOTIDE SEQUENCE</scope>
    <source>
        <strain evidence="19">59MF3M-4</strain>
    </source>
</reference>
<dbReference type="SMART" id="SM00729">
    <property type="entry name" value="Elp3"/>
    <property type="match status" value="1"/>
</dbReference>
<comment type="pathway">
    <text evidence="2 15">Porphyrin-containing compound metabolism; protoporphyrin-IX biosynthesis; protoporphyrinogen-IX from coproporphyrinogen-III (AdoMet route): step 1/1.</text>
</comment>
<dbReference type="PANTHER" id="PTHR13932">
    <property type="entry name" value="COPROPORPHYRINIGEN III OXIDASE"/>
    <property type="match status" value="1"/>
</dbReference>
<feature type="binding site" evidence="16">
    <location>
        <position position="148"/>
    </location>
    <ligand>
        <name>S-adenosyl-L-methionine</name>
        <dbReference type="ChEBI" id="CHEBI:59789"/>
        <label>1</label>
    </ligand>
</feature>
<organism evidence="19 20">
    <name type="scientific">Thalassolituus pacificus</name>
    <dbReference type="NCBI Taxonomy" id="2975440"/>
    <lineage>
        <taxon>Bacteria</taxon>
        <taxon>Pseudomonadati</taxon>
        <taxon>Pseudomonadota</taxon>
        <taxon>Gammaproteobacteria</taxon>
        <taxon>Oceanospirillales</taxon>
        <taxon>Oceanospirillaceae</taxon>
        <taxon>Thalassolituus</taxon>
    </lineage>
</organism>
<dbReference type="InterPro" id="IPR004558">
    <property type="entry name" value="Coprogen_oxidase_HemN"/>
</dbReference>
<dbReference type="PIRSF" id="PIRSF000167">
    <property type="entry name" value="HemN"/>
    <property type="match status" value="1"/>
</dbReference>
<dbReference type="InterPro" id="IPR010723">
    <property type="entry name" value="HemN_C"/>
</dbReference>
<dbReference type="CDD" id="cd01335">
    <property type="entry name" value="Radical_SAM"/>
    <property type="match status" value="1"/>
</dbReference>
<evidence type="ECO:0000256" key="3">
    <source>
        <dbReference type="ARBA" id="ARBA00005493"/>
    </source>
</evidence>
<proteinExistence type="inferred from homology"/>
<keyword evidence="11 15" id="KW-0411">Iron-sulfur</keyword>
<feature type="binding site" evidence="16">
    <location>
        <position position="56"/>
    </location>
    <ligand>
        <name>S-adenosyl-L-methionine</name>
        <dbReference type="ChEBI" id="CHEBI:59789"/>
        <label>1</label>
    </ligand>
</feature>
<accession>A0A9X3AFL5</accession>
<dbReference type="AlphaFoldDB" id="A0A9X3AFL5"/>
<dbReference type="InterPro" id="IPR007197">
    <property type="entry name" value="rSAM"/>
</dbReference>
<feature type="binding site" evidence="16">
    <location>
        <position position="246"/>
    </location>
    <ligand>
        <name>S-adenosyl-L-methionine</name>
        <dbReference type="ChEBI" id="CHEBI:59789"/>
        <label>2</label>
    </ligand>
</feature>
<reference evidence="19" key="2">
    <citation type="submission" date="2022-08" db="EMBL/GenBank/DDBJ databases">
        <authorList>
            <person name="Dong C."/>
        </authorList>
    </citation>
    <scope>NUCLEOTIDE SEQUENCE</scope>
    <source>
        <strain evidence="19">59MF3M-4</strain>
    </source>
</reference>
<keyword evidence="5 15" id="KW-0004">4Fe-4S</keyword>
<comment type="catalytic activity">
    <reaction evidence="14 15">
        <text>coproporphyrinogen III + 2 S-adenosyl-L-methionine = protoporphyrinogen IX + 2 5'-deoxyadenosine + 2 L-methionine + 2 CO2</text>
        <dbReference type="Rhea" id="RHEA:15425"/>
        <dbReference type="ChEBI" id="CHEBI:16526"/>
        <dbReference type="ChEBI" id="CHEBI:17319"/>
        <dbReference type="ChEBI" id="CHEBI:57307"/>
        <dbReference type="ChEBI" id="CHEBI:57309"/>
        <dbReference type="ChEBI" id="CHEBI:57844"/>
        <dbReference type="ChEBI" id="CHEBI:59789"/>
        <dbReference type="EC" id="1.3.98.3"/>
    </reaction>
</comment>
<dbReference type="Gene3D" id="1.10.10.920">
    <property type="match status" value="1"/>
</dbReference>
<dbReference type="GO" id="GO:0006782">
    <property type="term" value="P:protoporphyrinogen IX biosynthetic process"/>
    <property type="evidence" value="ECO:0007669"/>
    <property type="project" value="TreeGrafter"/>
</dbReference>
<dbReference type="SFLD" id="SFLDG01065">
    <property type="entry name" value="anaerobic_coproporphyrinogen-I"/>
    <property type="match status" value="1"/>
</dbReference>
<dbReference type="GO" id="GO:0051989">
    <property type="term" value="F:coproporphyrinogen dehydrogenase activity"/>
    <property type="evidence" value="ECO:0007669"/>
    <property type="project" value="UniProtKB-EC"/>
</dbReference>
<dbReference type="SFLD" id="SFLDF00277">
    <property type="entry name" value="oxygen-independent_coproporphy"/>
    <property type="match status" value="1"/>
</dbReference>
<name>A0A9X3AFL5_9GAMM</name>
<feature type="binding site" evidence="17">
    <location>
        <position position="69"/>
    </location>
    <ligand>
        <name>[4Fe-4S] cluster</name>
        <dbReference type="ChEBI" id="CHEBI:49883"/>
        <note>4Fe-4S-S-AdoMet</note>
    </ligand>
</feature>
<dbReference type="GO" id="GO:0005737">
    <property type="term" value="C:cytoplasm"/>
    <property type="evidence" value="ECO:0007669"/>
    <property type="project" value="UniProtKB-SubCell"/>
</dbReference>
<feature type="binding site" evidence="16">
    <location>
        <begin position="68"/>
        <end position="70"/>
    </location>
    <ligand>
        <name>S-adenosyl-L-methionine</name>
        <dbReference type="ChEBI" id="CHEBI:59789"/>
        <label>2</label>
    </ligand>
</feature>
<sequence length="459" mass="52296">MTEQLLWDPLLIQRYNKPGPRYTSYPTAVEFQPAADDLGERAAFARRDNSKALSLYIHIPFCRHVCYYCGCNKIVTKHTERAAPYLELLKKEILLKRALLSKSAVVEQLHLGGGTPTFLSDAELTDLMQFLRQHFNFSHADSADYSIEIDPRELRPDTLKVLRSLGFNRLSFGVQDLEHQVQEAVNRIQPESMIRAVMDEARALGFRSINMDLIYGLPLQTLESFDRTLDTIIEMSPDRLSIFNYAHLPERFKPQRRICADDLPGADEKLAILGHCITKLSAADYHYVGMDHFAKPDDELARAQAAGKLHRNFQGYTTHGDCDLIGFGVSSISQIGDYYLQNQVTEATWEQALHDDRLPTMKQLITSAEDKLRRTVIAELLCHLKCNFAALDEQFAIDSRQHLQSSLDELAPMVNDGLVIIDQHAIRITDKGRLLVRNACMAFDTYLQQHEQQRFSKAI</sequence>
<dbReference type="Gene3D" id="3.80.30.20">
    <property type="entry name" value="tm_1862 like domain"/>
    <property type="match status" value="1"/>
</dbReference>
<dbReference type="SUPFAM" id="SSF102114">
    <property type="entry name" value="Radical SAM enzymes"/>
    <property type="match status" value="1"/>
</dbReference>
<comment type="subunit">
    <text evidence="4">Monomer.</text>
</comment>
<comment type="caution">
    <text evidence="19">The sequence shown here is derived from an EMBL/GenBank/DDBJ whole genome shotgun (WGS) entry which is preliminary data.</text>
</comment>
<evidence type="ECO:0000256" key="14">
    <source>
        <dbReference type="ARBA" id="ARBA00048321"/>
    </source>
</evidence>
<dbReference type="PANTHER" id="PTHR13932:SF6">
    <property type="entry name" value="OXYGEN-INDEPENDENT COPROPORPHYRINOGEN III OXIDASE"/>
    <property type="match status" value="1"/>
</dbReference>
<evidence type="ECO:0000256" key="7">
    <source>
        <dbReference type="ARBA" id="ARBA00022691"/>
    </source>
</evidence>
<dbReference type="EC" id="1.3.98.3" evidence="15"/>
<dbReference type="PROSITE" id="PS51918">
    <property type="entry name" value="RADICAL_SAM"/>
    <property type="match status" value="1"/>
</dbReference>
<evidence type="ECO:0000256" key="9">
    <source>
        <dbReference type="ARBA" id="ARBA00023002"/>
    </source>
</evidence>
<comment type="subcellular location">
    <subcellularLocation>
        <location evidence="1 15">Cytoplasm</location>
    </subcellularLocation>
</comment>
<evidence type="ECO:0000256" key="5">
    <source>
        <dbReference type="ARBA" id="ARBA00022485"/>
    </source>
</evidence>
<dbReference type="GO" id="GO:0051539">
    <property type="term" value="F:4 iron, 4 sulfur cluster binding"/>
    <property type="evidence" value="ECO:0007669"/>
    <property type="project" value="UniProtKB-KW"/>
</dbReference>
<comment type="cofactor">
    <cofactor evidence="15 17">
        <name>[4Fe-4S] cluster</name>
        <dbReference type="ChEBI" id="CHEBI:49883"/>
    </cofactor>
    <text evidence="15 17">Binds 1 [4Fe-4S] cluster. The cluster is coordinated with 3 cysteines and an exchangeable S-adenosyl-L-methionine.</text>
</comment>
<dbReference type="InterPro" id="IPR006638">
    <property type="entry name" value="Elp3/MiaA/NifB-like_rSAM"/>
</dbReference>
<dbReference type="InterPro" id="IPR023404">
    <property type="entry name" value="rSAM_horseshoe"/>
</dbReference>
<feature type="binding site" evidence="16">
    <location>
        <begin position="114"/>
        <end position="115"/>
    </location>
    <ligand>
        <name>S-adenosyl-L-methionine</name>
        <dbReference type="ChEBI" id="CHEBI:59789"/>
        <label>2</label>
    </ligand>
</feature>
<dbReference type="Pfam" id="PF06969">
    <property type="entry name" value="HemN_C"/>
    <property type="match status" value="1"/>
</dbReference>
<dbReference type="SFLD" id="SFLDS00029">
    <property type="entry name" value="Radical_SAM"/>
    <property type="match status" value="1"/>
</dbReference>
<evidence type="ECO:0000256" key="17">
    <source>
        <dbReference type="PIRSR" id="PIRSR000167-2"/>
    </source>
</evidence>
<feature type="binding site" evidence="16">
    <location>
        <position position="175"/>
    </location>
    <ligand>
        <name>S-adenosyl-L-methionine</name>
        <dbReference type="ChEBI" id="CHEBI:59789"/>
        <label>2</label>
    </ligand>
</feature>
<dbReference type="NCBIfam" id="TIGR00538">
    <property type="entry name" value="hemN"/>
    <property type="match status" value="1"/>
</dbReference>
<keyword evidence="9 15" id="KW-0560">Oxidoreductase</keyword>
<keyword evidence="10 15" id="KW-0408">Iron</keyword>
<feature type="domain" description="Radical SAM core" evidence="18">
    <location>
        <begin position="47"/>
        <end position="280"/>
    </location>
</feature>
<dbReference type="InterPro" id="IPR058240">
    <property type="entry name" value="rSAM_sf"/>
</dbReference>
<dbReference type="EMBL" id="JAOANI010000009">
    <property type="protein sequence ID" value="MCT7357946.1"/>
    <property type="molecule type" value="Genomic_DNA"/>
</dbReference>
<evidence type="ECO:0000256" key="16">
    <source>
        <dbReference type="PIRSR" id="PIRSR000167-1"/>
    </source>
</evidence>
<evidence type="ECO:0000256" key="15">
    <source>
        <dbReference type="PIRNR" id="PIRNR000167"/>
    </source>
</evidence>
<feature type="binding site" evidence="16">
    <location>
        <position position="212"/>
    </location>
    <ligand>
        <name>S-adenosyl-L-methionine</name>
        <dbReference type="ChEBI" id="CHEBI:59789"/>
        <label>2</label>
    </ligand>
</feature>
<dbReference type="FunFam" id="1.10.10.920:FF:000001">
    <property type="entry name" value="Coproporphyrinogen-III oxidase"/>
    <property type="match status" value="1"/>
</dbReference>
<evidence type="ECO:0000256" key="6">
    <source>
        <dbReference type="ARBA" id="ARBA00022490"/>
    </source>
</evidence>
<dbReference type="Proteomes" id="UP001147830">
    <property type="component" value="Unassembled WGS sequence"/>
</dbReference>
<dbReference type="GO" id="GO:0046872">
    <property type="term" value="F:metal ion binding"/>
    <property type="evidence" value="ECO:0007669"/>
    <property type="project" value="UniProtKB-KW"/>
</dbReference>
<dbReference type="SFLD" id="SFLDG01082">
    <property type="entry name" value="B12-binding_domain_containing"/>
    <property type="match status" value="1"/>
</dbReference>
<evidence type="ECO:0000313" key="19">
    <source>
        <dbReference type="EMBL" id="MCT7357946.1"/>
    </source>
</evidence>
<protein>
    <recommendedName>
        <fullName evidence="15">Coproporphyrinogen-III oxidase</fullName>
        <ecNumber evidence="15">1.3.98.3</ecNumber>
    </recommendedName>
</protein>
<dbReference type="InterPro" id="IPR034505">
    <property type="entry name" value="Coproporphyrinogen-III_oxidase"/>
</dbReference>
<feature type="binding site" evidence="16">
    <location>
        <position position="187"/>
    </location>
    <ligand>
        <name>S-adenosyl-L-methionine</name>
        <dbReference type="ChEBI" id="CHEBI:59789"/>
        <label>2</label>
    </ligand>
</feature>
<evidence type="ECO:0000256" key="13">
    <source>
        <dbReference type="ARBA" id="ARBA00024295"/>
    </source>
</evidence>
<feature type="binding site" evidence="16">
    <location>
        <position position="332"/>
    </location>
    <ligand>
        <name>S-adenosyl-L-methionine</name>
        <dbReference type="ChEBI" id="CHEBI:59789"/>
        <label>1</label>
    </ligand>
</feature>
<keyword evidence="7 15" id="KW-0949">S-adenosyl-L-methionine</keyword>
<keyword evidence="12 15" id="KW-0627">Porphyrin biosynthesis</keyword>
<dbReference type="RefSeq" id="WP_260974871.1">
    <property type="nucleotide sequence ID" value="NZ_JAOANI010000009.1"/>
</dbReference>
<dbReference type="FunFam" id="3.80.30.20:FF:000012">
    <property type="entry name" value="Coproporphyrinogen-III oxidase"/>
    <property type="match status" value="1"/>
</dbReference>
<evidence type="ECO:0000256" key="4">
    <source>
        <dbReference type="ARBA" id="ARBA00011245"/>
    </source>
</evidence>
<feature type="binding site" evidence="17">
    <location>
        <position position="62"/>
    </location>
    <ligand>
        <name>[4Fe-4S] cluster</name>
        <dbReference type="ChEBI" id="CHEBI:49883"/>
        <note>4Fe-4S-S-AdoMet</note>
    </ligand>
</feature>
<evidence type="ECO:0000259" key="18">
    <source>
        <dbReference type="PROSITE" id="PS51918"/>
    </source>
</evidence>
<dbReference type="Pfam" id="PF04055">
    <property type="entry name" value="Radical_SAM"/>
    <property type="match status" value="1"/>
</dbReference>
<keyword evidence="8 15" id="KW-0479">Metal-binding</keyword>
<dbReference type="GO" id="GO:0004109">
    <property type="term" value="F:coproporphyrinogen oxidase activity"/>
    <property type="evidence" value="ECO:0007669"/>
    <property type="project" value="InterPro"/>
</dbReference>
<keyword evidence="6 15" id="KW-0963">Cytoplasm</keyword>